<feature type="transmembrane region" description="Helical" evidence="5">
    <location>
        <begin position="170"/>
        <end position="192"/>
    </location>
</feature>
<dbReference type="Proteomes" id="UP000246278">
    <property type="component" value="Unassembled WGS sequence"/>
</dbReference>
<gene>
    <name evidence="7" type="ORF">CR164_05665</name>
</gene>
<keyword evidence="3 5" id="KW-1133">Transmembrane helix</keyword>
<feature type="transmembrane region" description="Helical" evidence="5">
    <location>
        <begin position="252"/>
        <end position="269"/>
    </location>
</feature>
<proteinExistence type="predicted"/>
<keyword evidence="2 5" id="KW-0812">Transmembrane</keyword>
<organism evidence="7 8">
    <name type="scientific">Prosthecochloris marina</name>
    <dbReference type="NCBI Taxonomy" id="2017681"/>
    <lineage>
        <taxon>Bacteria</taxon>
        <taxon>Pseudomonadati</taxon>
        <taxon>Chlorobiota</taxon>
        <taxon>Chlorobiia</taxon>
        <taxon>Chlorobiales</taxon>
        <taxon>Chlorobiaceae</taxon>
        <taxon>Prosthecochloris</taxon>
    </lineage>
</organism>
<comment type="caution">
    <text evidence="7">The sequence shown here is derived from an EMBL/GenBank/DDBJ whole genome shotgun (WGS) entry which is preliminary data.</text>
</comment>
<dbReference type="SUPFAM" id="SSF103481">
    <property type="entry name" value="Multidrug resistance efflux transporter EmrE"/>
    <property type="match status" value="2"/>
</dbReference>
<dbReference type="AlphaFoldDB" id="A0A317TA72"/>
<feature type="transmembrane region" description="Helical" evidence="5">
    <location>
        <begin position="32"/>
        <end position="51"/>
    </location>
</feature>
<dbReference type="InterPro" id="IPR000620">
    <property type="entry name" value="EamA_dom"/>
</dbReference>
<feature type="transmembrane region" description="Helical" evidence="5">
    <location>
        <begin position="226"/>
        <end position="246"/>
    </location>
</feature>
<evidence type="ECO:0000259" key="6">
    <source>
        <dbReference type="Pfam" id="PF00892"/>
    </source>
</evidence>
<evidence type="ECO:0000256" key="2">
    <source>
        <dbReference type="ARBA" id="ARBA00022692"/>
    </source>
</evidence>
<dbReference type="PANTHER" id="PTHR22911">
    <property type="entry name" value="ACYL-MALONYL CONDENSING ENZYME-RELATED"/>
    <property type="match status" value="1"/>
</dbReference>
<dbReference type="EMBL" id="PDNZ01000003">
    <property type="protein sequence ID" value="PWW82476.1"/>
    <property type="molecule type" value="Genomic_DNA"/>
</dbReference>
<dbReference type="OrthoDB" id="597549at2"/>
<evidence type="ECO:0000256" key="4">
    <source>
        <dbReference type="ARBA" id="ARBA00023136"/>
    </source>
</evidence>
<feature type="transmembrane region" description="Helical" evidence="5">
    <location>
        <begin position="87"/>
        <end position="108"/>
    </location>
</feature>
<keyword evidence="8" id="KW-1185">Reference proteome</keyword>
<accession>A0A317TA72</accession>
<feature type="domain" description="EamA" evidence="6">
    <location>
        <begin position="142"/>
        <end position="269"/>
    </location>
</feature>
<evidence type="ECO:0000313" key="8">
    <source>
        <dbReference type="Proteomes" id="UP000246278"/>
    </source>
</evidence>
<dbReference type="PANTHER" id="PTHR22911:SF6">
    <property type="entry name" value="SOLUTE CARRIER FAMILY 35 MEMBER G1"/>
    <property type="match status" value="1"/>
</dbReference>
<feature type="transmembrane region" description="Helical" evidence="5">
    <location>
        <begin position="137"/>
        <end position="158"/>
    </location>
</feature>
<keyword evidence="4 5" id="KW-0472">Membrane</keyword>
<dbReference type="InterPro" id="IPR037185">
    <property type="entry name" value="EmrE-like"/>
</dbReference>
<evidence type="ECO:0000256" key="3">
    <source>
        <dbReference type="ARBA" id="ARBA00022989"/>
    </source>
</evidence>
<feature type="transmembrane region" description="Helical" evidence="5">
    <location>
        <begin position="115"/>
        <end position="131"/>
    </location>
</feature>
<reference evidence="8" key="1">
    <citation type="submission" date="2017-10" db="EMBL/GenBank/DDBJ databases">
        <authorList>
            <person name="Gaisin V.A."/>
            <person name="Rysina M.S."/>
            <person name="Grouzdev D.S."/>
        </authorList>
    </citation>
    <scope>NUCLEOTIDE SEQUENCE [LARGE SCALE GENOMIC DNA]</scope>
    <source>
        <strain evidence="8">V1</strain>
    </source>
</reference>
<evidence type="ECO:0000313" key="7">
    <source>
        <dbReference type="EMBL" id="PWW82476.1"/>
    </source>
</evidence>
<dbReference type="Pfam" id="PF00892">
    <property type="entry name" value="EamA"/>
    <property type="match status" value="2"/>
</dbReference>
<sequence length="273" mass="29675">MSVILMLIASACFATMAAMIKGIGFSLPIPEIIFFRSILPLPFFLGALWLQKKKLVVTAWKTLLLRAIFGFLAITGFYYTLAHIPLAISVFLGKTQPLILAVLAPWVVGEKTSRSVWFAIGTGLAGIVLILDPSLGWTAAAWASIGAATASAIAHLLVRKLNRTDDPVTIVTNFFIVTALLSSLWMGPSFIMPDRAQWLLLGGVALFSTIGQYLMTLAYRMDYAPVVAAASYASIVFSVLYGYFFWNEVPPVSAWAGGFLILAGSFILLRSRI</sequence>
<feature type="transmembrane region" description="Helical" evidence="5">
    <location>
        <begin position="63"/>
        <end position="81"/>
    </location>
</feature>
<feature type="transmembrane region" description="Helical" evidence="5">
    <location>
        <begin position="198"/>
        <end position="219"/>
    </location>
</feature>
<comment type="subcellular location">
    <subcellularLocation>
        <location evidence="1">Membrane</location>
        <topology evidence="1">Multi-pass membrane protein</topology>
    </subcellularLocation>
</comment>
<dbReference type="GO" id="GO:0016020">
    <property type="term" value="C:membrane"/>
    <property type="evidence" value="ECO:0007669"/>
    <property type="project" value="UniProtKB-SubCell"/>
</dbReference>
<feature type="domain" description="EamA" evidence="6">
    <location>
        <begin position="2"/>
        <end position="131"/>
    </location>
</feature>
<evidence type="ECO:0000256" key="5">
    <source>
        <dbReference type="SAM" id="Phobius"/>
    </source>
</evidence>
<evidence type="ECO:0000256" key="1">
    <source>
        <dbReference type="ARBA" id="ARBA00004141"/>
    </source>
</evidence>
<name>A0A317TA72_9CHLB</name>
<protein>
    <submittedName>
        <fullName evidence="7">EamA family transporter</fullName>
    </submittedName>
</protein>